<dbReference type="RefSeq" id="WP_064463769.1">
    <property type="nucleotide sequence ID" value="NZ_CP010969.1"/>
</dbReference>
<gene>
    <name evidence="2" type="ORF">NBT09_06785</name>
</gene>
<proteinExistence type="inferred from homology"/>
<evidence type="ECO:0000313" key="2">
    <source>
        <dbReference type="EMBL" id="URW77680.1"/>
    </source>
</evidence>
<comment type="similarity">
    <text evidence="1">Belongs to the UPF0246 family.</text>
</comment>
<sequence>MLAVISSAKTLNFEKLAPKTELTTPMSLTLTNQLLSTLQSYSENQLSKIMNISAKLAHINKERFKDFDNQESKAAIFAYAGDVFNNIHIEQLTNHELNFLQSHLLIISGLYGVLKPLDTIKPYRLEMATKLNEINLTNFWQDEVTNYINKILAKQENKYLLNLASQEYSSVINPNKLKYQLVNVHFKENRNGKLSTIGINAKKARGAMVKVIANNLIDSPELLKNFSYLGYAFSTKHSSDNELVFIKSSNSRGEIPIEMLQVINFN</sequence>
<dbReference type="Pfam" id="PF03883">
    <property type="entry name" value="H2O2_YaaD"/>
    <property type="match status" value="1"/>
</dbReference>
<dbReference type="PANTHER" id="PTHR30283">
    <property type="entry name" value="PEROXIDE STRESS RESPONSE PROTEIN YAAA"/>
    <property type="match status" value="1"/>
</dbReference>
<dbReference type="Proteomes" id="UP001056268">
    <property type="component" value="Chromosome"/>
</dbReference>
<organism evidence="2 3">
    <name type="scientific">Rickettsia conorii subsp. raoultii</name>
    <dbReference type="NCBI Taxonomy" id="369822"/>
    <lineage>
        <taxon>Bacteria</taxon>
        <taxon>Pseudomonadati</taxon>
        <taxon>Pseudomonadota</taxon>
        <taxon>Alphaproteobacteria</taxon>
        <taxon>Rickettsiales</taxon>
        <taxon>Rickettsiaceae</taxon>
        <taxon>Rickettsieae</taxon>
        <taxon>Rickettsia</taxon>
        <taxon>spotted fever group</taxon>
    </lineage>
</organism>
<keyword evidence="3" id="KW-1185">Reference proteome</keyword>
<dbReference type="InterPro" id="IPR005583">
    <property type="entry name" value="YaaA"/>
</dbReference>
<dbReference type="EMBL" id="CP098324">
    <property type="protein sequence ID" value="URW77680.1"/>
    <property type="molecule type" value="Genomic_DNA"/>
</dbReference>
<evidence type="ECO:0000256" key="1">
    <source>
        <dbReference type="HAMAP-Rule" id="MF_00652"/>
    </source>
</evidence>
<protein>
    <recommendedName>
        <fullName evidence="1">UPF0246 protein NBT09_06785</fullName>
    </recommendedName>
</protein>
<name>A0ABY4U0K9_RICCR</name>
<reference evidence="2" key="1">
    <citation type="submission" date="2022-05" db="EMBL/GenBank/DDBJ databases">
        <title>Tracking Rickettsia raoultii infection dynamics in vivo by bioorthogonal metabolic labeling.</title>
        <authorList>
            <person name="Zhu D.-Y."/>
            <person name="Jia N."/>
            <person name="Li C."/>
            <person name="Zhang M.-Z."/>
            <person name="Liu H.-B."/>
            <person name="Cao W.-C."/>
        </authorList>
    </citation>
    <scope>NUCLEOTIDE SEQUENCE</scope>
    <source>
        <strain evidence="2">BIME</strain>
    </source>
</reference>
<dbReference type="HAMAP" id="MF_00652">
    <property type="entry name" value="UPF0246"/>
    <property type="match status" value="1"/>
</dbReference>
<evidence type="ECO:0000313" key="3">
    <source>
        <dbReference type="Proteomes" id="UP001056268"/>
    </source>
</evidence>
<accession>A0ABY4U0K9</accession>
<dbReference type="PANTHER" id="PTHR30283:SF4">
    <property type="entry name" value="PEROXIDE STRESS RESISTANCE PROTEIN YAAA"/>
    <property type="match status" value="1"/>
</dbReference>